<evidence type="ECO:0000313" key="3">
    <source>
        <dbReference type="Proteomes" id="UP000644507"/>
    </source>
</evidence>
<proteinExistence type="predicted"/>
<reference evidence="2" key="1">
    <citation type="journal article" date="2014" name="Int. J. Syst. Evol. Microbiol.">
        <title>Complete genome sequence of Corynebacterium casei LMG S-19264T (=DSM 44701T), isolated from a smear-ripened cheese.</title>
        <authorList>
            <consortium name="US DOE Joint Genome Institute (JGI-PGF)"/>
            <person name="Walter F."/>
            <person name="Albersmeier A."/>
            <person name="Kalinowski J."/>
            <person name="Ruckert C."/>
        </authorList>
    </citation>
    <scope>NUCLEOTIDE SEQUENCE</scope>
    <source>
        <strain evidence="2">KCTC 12988</strain>
    </source>
</reference>
<keyword evidence="3" id="KW-1185">Reference proteome</keyword>
<protein>
    <submittedName>
        <fullName evidence="2">Uncharacterized protein</fullName>
    </submittedName>
</protein>
<gene>
    <name evidence="2" type="ORF">GCM10007100_01550</name>
</gene>
<evidence type="ECO:0000256" key="1">
    <source>
        <dbReference type="SAM" id="MobiDB-lite"/>
    </source>
</evidence>
<dbReference type="AlphaFoldDB" id="A0A918TDL5"/>
<feature type="region of interest" description="Disordered" evidence="1">
    <location>
        <begin position="1"/>
        <end position="23"/>
    </location>
</feature>
<organism evidence="2 3">
    <name type="scientific">Roseibacillus persicicus</name>
    <dbReference type="NCBI Taxonomy" id="454148"/>
    <lineage>
        <taxon>Bacteria</taxon>
        <taxon>Pseudomonadati</taxon>
        <taxon>Verrucomicrobiota</taxon>
        <taxon>Verrucomicrobiia</taxon>
        <taxon>Verrucomicrobiales</taxon>
        <taxon>Verrucomicrobiaceae</taxon>
        <taxon>Roseibacillus</taxon>
    </lineage>
</organism>
<dbReference type="EMBL" id="BMXI01000001">
    <property type="protein sequence ID" value="GHC40716.1"/>
    <property type="molecule type" value="Genomic_DNA"/>
</dbReference>
<dbReference type="Proteomes" id="UP000644507">
    <property type="component" value="Unassembled WGS sequence"/>
</dbReference>
<evidence type="ECO:0000313" key="2">
    <source>
        <dbReference type="EMBL" id="GHC40716.1"/>
    </source>
</evidence>
<name>A0A918TDL5_9BACT</name>
<comment type="caution">
    <text evidence="2">The sequence shown here is derived from an EMBL/GenBank/DDBJ whole genome shotgun (WGS) entry which is preliminary data.</text>
</comment>
<dbReference type="RefSeq" id="WP_189566410.1">
    <property type="nucleotide sequence ID" value="NZ_BMXI01000001.1"/>
</dbReference>
<reference evidence="2" key="2">
    <citation type="submission" date="2020-09" db="EMBL/GenBank/DDBJ databases">
        <authorList>
            <person name="Sun Q."/>
            <person name="Kim S."/>
        </authorList>
    </citation>
    <scope>NUCLEOTIDE SEQUENCE</scope>
    <source>
        <strain evidence="2">KCTC 12988</strain>
    </source>
</reference>
<sequence>MQLMEKTPVEESVPQSGSSTGDLVEQVREETIQALIKTGIIRDAEGEGFRNYLVAQSIGVGDILPVMAQLRGIDELEQATAVAQWGRQIGPAIKKRYSLIPFAGKLLGSVSLFDSHPEIKEAAASVKCPLIFAEDADVIGFGTINPVAATKLGEHVADLIQNRSGVRPYLSLFLLELGSWETICGRQFA</sequence>
<accession>A0A918TDL5</accession>